<dbReference type="Gene3D" id="2.40.50.140">
    <property type="entry name" value="Nucleic acid-binding proteins"/>
    <property type="match status" value="1"/>
</dbReference>
<dbReference type="FunFam" id="4.10.950.10:FF:000001">
    <property type="entry name" value="50S ribosomal protein L2"/>
    <property type="match status" value="1"/>
</dbReference>
<evidence type="ECO:0000256" key="2">
    <source>
        <dbReference type="ARBA" id="ARBA00022730"/>
    </source>
</evidence>
<dbReference type="InterPro" id="IPR014726">
    <property type="entry name" value="Ribosomal_uL2_dom3"/>
</dbReference>
<dbReference type="InterPro" id="IPR008991">
    <property type="entry name" value="Translation_prot_SH3-like_sf"/>
</dbReference>
<dbReference type="InterPro" id="IPR022669">
    <property type="entry name" value="Ribosomal_uL2_C"/>
</dbReference>
<dbReference type="InterPro" id="IPR022666">
    <property type="entry name" value="Ribosomal_uL2_RNA-bd_dom"/>
</dbReference>
<organism evidence="11 12">
    <name type="scientific">Thalassococcus halodurans</name>
    <dbReference type="NCBI Taxonomy" id="373675"/>
    <lineage>
        <taxon>Bacteria</taxon>
        <taxon>Pseudomonadati</taxon>
        <taxon>Pseudomonadota</taxon>
        <taxon>Alphaproteobacteria</taxon>
        <taxon>Rhodobacterales</taxon>
        <taxon>Roseobacteraceae</taxon>
        <taxon>Thalassococcus</taxon>
    </lineage>
</organism>
<feature type="compositionally biased region" description="Basic residues" evidence="8">
    <location>
        <begin position="280"/>
        <end position="290"/>
    </location>
</feature>
<dbReference type="PROSITE" id="PS00467">
    <property type="entry name" value="RIBOSOMAL_L2"/>
    <property type="match status" value="1"/>
</dbReference>
<dbReference type="FunFam" id="2.40.50.140:FF:000003">
    <property type="entry name" value="50S ribosomal protein L2"/>
    <property type="match status" value="1"/>
</dbReference>
<dbReference type="GO" id="GO:0003735">
    <property type="term" value="F:structural constituent of ribosome"/>
    <property type="evidence" value="ECO:0007669"/>
    <property type="project" value="InterPro"/>
</dbReference>
<evidence type="ECO:0000313" key="12">
    <source>
        <dbReference type="Proteomes" id="UP000236752"/>
    </source>
</evidence>
<evidence type="ECO:0000256" key="3">
    <source>
        <dbReference type="ARBA" id="ARBA00022884"/>
    </source>
</evidence>
<comment type="function">
    <text evidence="7">One of the primary rRNA binding proteins. Required for association of the 30S and 50S subunits to form the 70S ribosome, for tRNA binding and peptide bond formation. It has been suggested to have peptidyltransferase activity; this is somewhat controversial. Makes several contacts with the 16S rRNA in the 70S ribosome.</text>
</comment>
<dbReference type="PIRSF" id="PIRSF002158">
    <property type="entry name" value="Ribosomal_L2"/>
    <property type="match status" value="1"/>
</dbReference>
<dbReference type="SMART" id="SM01382">
    <property type="entry name" value="Ribosomal_L2_C"/>
    <property type="match status" value="1"/>
</dbReference>
<evidence type="ECO:0000256" key="7">
    <source>
        <dbReference type="HAMAP-Rule" id="MF_01320"/>
    </source>
</evidence>
<keyword evidence="3 7" id="KW-0694">RNA-binding</keyword>
<dbReference type="InterPro" id="IPR014722">
    <property type="entry name" value="Rib_uL2_dom2"/>
</dbReference>
<dbReference type="HAMAP" id="MF_01320_B">
    <property type="entry name" value="Ribosomal_uL2_B"/>
    <property type="match status" value="1"/>
</dbReference>
<dbReference type="PANTHER" id="PTHR13691">
    <property type="entry name" value="RIBOSOMAL PROTEIN L2"/>
    <property type="match status" value="1"/>
</dbReference>
<reference evidence="11 12" key="1">
    <citation type="submission" date="2016-10" db="EMBL/GenBank/DDBJ databases">
        <authorList>
            <person name="de Groot N.N."/>
        </authorList>
    </citation>
    <scope>NUCLEOTIDE SEQUENCE [LARGE SCALE GENOMIC DNA]</scope>
    <source>
        <strain evidence="11 12">DSM 26915</strain>
    </source>
</reference>
<evidence type="ECO:0000256" key="1">
    <source>
        <dbReference type="ARBA" id="ARBA00005636"/>
    </source>
</evidence>
<evidence type="ECO:0000256" key="8">
    <source>
        <dbReference type="SAM" id="MobiDB-lite"/>
    </source>
</evidence>
<dbReference type="Pfam" id="PF03947">
    <property type="entry name" value="Ribosomal_L2_C"/>
    <property type="match status" value="1"/>
</dbReference>
<dbReference type="SUPFAM" id="SSF50249">
    <property type="entry name" value="Nucleic acid-binding proteins"/>
    <property type="match status" value="1"/>
</dbReference>
<dbReference type="Gene3D" id="4.10.950.10">
    <property type="entry name" value="Ribosomal protein L2, domain 3"/>
    <property type="match status" value="1"/>
</dbReference>
<dbReference type="Proteomes" id="UP000236752">
    <property type="component" value="Unassembled WGS sequence"/>
</dbReference>
<dbReference type="SMART" id="SM01383">
    <property type="entry name" value="Ribosomal_L2"/>
    <property type="match status" value="1"/>
</dbReference>
<dbReference type="GO" id="GO:0015934">
    <property type="term" value="C:large ribosomal subunit"/>
    <property type="evidence" value="ECO:0007669"/>
    <property type="project" value="InterPro"/>
</dbReference>
<dbReference type="GO" id="GO:0016740">
    <property type="term" value="F:transferase activity"/>
    <property type="evidence" value="ECO:0007669"/>
    <property type="project" value="InterPro"/>
</dbReference>
<evidence type="ECO:0000259" key="10">
    <source>
        <dbReference type="SMART" id="SM01383"/>
    </source>
</evidence>
<evidence type="ECO:0000259" key="9">
    <source>
        <dbReference type="SMART" id="SM01382"/>
    </source>
</evidence>
<protein>
    <recommendedName>
        <fullName evidence="6 7">Large ribosomal subunit protein uL2</fullName>
    </recommendedName>
</protein>
<dbReference type="GO" id="GO:0002181">
    <property type="term" value="P:cytoplasmic translation"/>
    <property type="evidence" value="ECO:0007669"/>
    <property type="project" value="TreeGrafter"/>
</dbReference>
<dbReference type="EMBL" id="FNUZ01000002">
    <property type="protein sequence ID" value="SEG14394.1"/>
    <property type="molecule type" value="Genomic_DNA"/>
</dbReference>
<keyword evidence="4 7" id="KW-0689">Ribosomal protein</keyword>
<accession>A0A1H5XRN5</accession>
<keyword evidence="2 7" id="KW-0699">rRNA-binding</keyword>
<dbReference type="FunFam" id="2.30.30.30:FF:000001">
    <property type="entry name" value="50S ribosomal protein L2"/>
    <property type="match status" value="1"/>
</dbReference>
<dbReference type="SUPFAM" id="SSF50104">
    <property type="entry name" value="Translation proteins SH3-like domain"/>
    <property type="match status" value="1"/>
</dbReference>
<evidence type="ECO:0000256" key="5">
    <source>
        <dbReference type="ARBA" id="ARBA00023274"/>
    </source>
</evidence>
<sequence>MPHVKRKTESMALKSYKPTTPGQRGLVLIDRSELYKGRPVKALTEGLTKSGGRNNTGRITSRRRGGGAKRLYRIVDFKRNKFDVAGIVARIEYDPNRTAFIALIQYDDGEQAYILAPQRLAIGDKVISSAKADIKPGNAMPFSGLPIGTIVHNIELKPGKGGQIARAAGTYAQFVGRDGGYAQIRLSSGELRMVRQECMATVGAVSNPDNSNQNYGKAGRMRHKGKRPSVRGVVMNPIDHPHGGGEGRTSGGRHPVTPWGKPTKGARTRNTNKASQKLIIRSRHAKKKGR</sequence>
<comment type="similarity">
    <text evidence="1 7">Belongs to the universal ribosomal protein uL2 family.</text>
</comment>
<comment type="subunit">
    <text evidence="7">Part of the 50S ribosomal subunit. Forms a bridge to the 30S subunit in the 70S ribosome.</text>
</comment>
<feature type="region of interest" description="Disordered" evidence="8">
    <location>
        <begin position="235"/>
        <end position="290"/>
    </location>
</feature>
<dbReference type="GO" id="GO:0019843">
    <property type="term" value="F:rRNA binding"/>
    <property type="evidence" value="ECO:0007669"/>
    <property type="project" value="UniProtKB-UniRule"/>
</dbReference>
<evidence type="ECO:0000256" key="4">
    <source>
        <dbReference type="ARBA" id="ARBA00022980"/>
    </source>
</evidence>
<gene>
    <name evidence="7" type="primary">rplB</name>
    <name evidence="11" type="ORF">SAMN04488045_2002</name>
</gene>
<dbReference type="InterPro" id="IPR022671">
    <property type="entry name" value="Ribosomal_uL2_CS"/>
</dbReference>
<feature type="domain" description="Large ribosomal subunit protein uL2 RNA-binding" evidence="10">
    <location>
        <begin position="52"/>
        <end position="128"/>
    </location>
</feature>
<dbReference type="InterPro" id="IPR012340">
    <property type="entry name" value="NA-bd_OB-fold"/>
</dbReference>
<name>A0A1H5XRN5_9RHOB</name>
<evidence type="ECO:0000313" key="11">
    <source>
        <dbReference type="EMBL" id="SEG14394.1"/>
    </source>
</evidence>
<dbReference type="NCBIfam" id="TIGR01171">
    <property type="entry name" value="rplB_bact"/>
    <property type="match status" value="1"/>
</dbReference>
<evidence type="ECO:0000256" key="6">
    <source>
        <dbReference type="ARBA" id="ARBA00035242"/>
    </source>
</evidence>
<dbReference type="Pfam" id="PF00181">
    <property type="entry name" value="Ribosomal_L2_N"/>
    <property type="match status" value="1"/>
</dbReference>
<dbReference type="PANTHER" id="PTHR13691:SF5">
    <property type="entry name" value="LARGE RIBOSOMAL SUBUNIT PROTEIN UL2M"/>
    <property type="match status" value="1"/>
</dbReference>
<dbReference type="InterPro" id="IPR005880">
    <property type="entry name" value="Ribosomal_uL2_bac/org-type"/>
</dbReference>
<dbReference type="InterPro" id="IPR002171">
    <property type="entry name" value="Ribosomal_uL2"/>
</dbReference>
<keyword evidence="5 7" id="KW-0687">Ribonucleoprotein</keyword>
<dbReference type="Gene3D" id="2.30.30.30">
    <property type="match status" value="1"/>
</dbReference>
<proteinExistence type="inferred from homology"/>
<dbReference type="AlphaFoldDB" id="A0A1H5XRN5"/>
<keyword evidence="12" id="KW-1185">Reference proteome</keyword>
<feature type="domain" description="Large ribosomal subunit protein uL2 C-terminal" evidence="9">
    <location>
        <begin position="134"/>
        <end position="262"/>
    </location>
</feature>